<evidence type="ECO:0000259" key="15">
    <source>
        <dbReference type="Pfam" id="PF21305"/>
    </source>
</evidence>
<keyword evidence="7" id="KW-0653">Protein transport</keyword>
<dbReference type="Pfam" id="PF00263">
    <property type="entry name" value="Secretin"/>
    <property type="match status" value="1"/>
</dbReference>
<comment type="similarity">
    <text evidence="2">Belongs to the bacterial secretin family. GSP D subfamily.</text>
</comment>
<dbReference type="KEGG" id="rgu:A4W93_05610"/>
<dbReference type="RefSeq" id="WP_085749688.1">
    <property type="nucleotide sequence ID" value="NZ_BSPR01000002.1"/>
</dbReference>
<feature type="compositionally biased region" description="Pro residues" evidence="11">
    <location>
        <begin position="733"/>
        <end position="746"/>
    </location>
</feature>
<protein>
    <submittedName>
        <fullName evidence="16">Type II secretion system protein GspD</fullName>
    </submittedName>
</protein>
<dbReference type="InterPro" id="IPR001775">
    <property type="entry name" value="GspD/PilQ"/>
</dbReference>
<feature type="domain" description="GspD-like N0" evidence="15">
    <location>
        <begin position="50"/>
        <end position="119"/>
    </location>
</feature>
<feature type="domain" description="NolW-like" evidence="14">
    <location>
        <begin position="209"/>
        <end position="288"/>
    </location>
</feature>
<dbReference type="STRING" id="946333.A4W93_05610"/>
<proteinExistence type="inferred from homology"/>
<evidence type="ECO:0000256" key="3">
    <source>
        <dbReference type="ARBA" id="ARBA00022448"/>
    </source>
</evidence>
<feature type="domain" description="NolW-like" evidence="14">
    <location>
        <begin position="146"/>
        <end position="206"/>
    </location>
</feature>
<dbReference type="PANTHER" id="PTHR30332">
    <property type="entry name" value="PROBABLE GENERAL SECRETION PATHWAY PROTEIN D"/>
    <property type="match status" value="1"/>
</dbReference>
<keyword evidence="8" id="KW-0472">Membrane</keyword>
<keyword evidence="9" id="KW-0998">Cell outer membrane</keyword>
<evidence type="ECO:0000256" key="10">
    <source>
        <dbReference type="RuleBase" id="RU004004"/>
    </source>
</evidence>
<accession>A0A1W6L5H9</accession>
<gene>
    <name evidence="16" type="ORF">A4W93_05610</name>
</gene>
<dbReference type="PANTHER" id="PTHR30332:SF24">
    <property type="entry name" value="SECRETIN GSPD-RELATED"/>
    <property type="match status" value="1"/>
</dbReference>
<evidence type="ECO:0000256" key="11">
    <source>
        <dbReference type="SAM" id="MobiDB-lite"/>
    </source>
</evidence>
<sequence length="753" mass="78514">MNKRPLLSLPRRPLTSAVAAAMIATSLPAPLVFAQTPAKRTRAAEQQVTLNFVNAEIEGVARAIGAMLKQQFIVDPRVKGQITLYSEEPLTTREAYLNFLAALRGQGFTVVESGGLYKVVPEADAKLQSGTVSVGGVSRRGDQIITQIFKINHENANNLVPVLRPLISPNNTINANPGNNTLIITDYADNLSRIAKIIAAMDTAGASDVEIIPLKHLVAVDLLPTIQKLADASASGQPGAPAAAVPGGSSAPAIVADSRTNSLIVKAPNPARMAQIRSIVEKLDRPQDSNSPAGNIYVVYLKNADATRLATVLRAAHAAGQTTGQGGAAGGGGAAPASTSQSNPNAAMNSGNSQNGASAQSTAPVNSAAAVNTGGFIQADPATNALIITAPEPLYRQLRAVIDQLDSRRAQVYIESMIVKIDANKTRDIGVQWQSTIGKSGDSTLYGYGTNFQTPGPSIISGTAAINGGTAALGELAGAVSQGFNFGVLRKFGSLYTIGALATFLESTGDANILSTPNLVTLDNEEAKIVIGQNVPFVTGSSLTTGAGTASPFQTIERKDVGLTLRVKPQIGENGTVRMVIYQENSSVVSTSTLSGPTTDKSAVETNVVVDDGQIMVLGGLMKDEYTGNIDKVPLLGDIPYIGALFRADNRKRVKSNLLVFLRPVVMRDQVAASALSIDRYDAIRAVQQGMESPSYQTPVLPPFNAPAPGRIAPTIPAPLSERTQPAPRDPSTLPPSNPPVVPPSAPASTPSN</sequence>
<dbReference type="Gene3D" id="3.30.1370.120">
    <property type="match status" value="3"/>
</dbReference>
<dbReference type="InterPro" id="IPR004846">
    <property type="entry name" value="T2SS/T3SS_dom"/>
</dbReference>
<evidence type="ECO:0000256" key="7">
    <source>
        <dbReference type="ARBA" id="ARBA00022927"/>
    </source>
</evidence>
<dbReference type="GO" id="GO:0015628">
    <property type="term" value="P:protein secretion by the type II secretion system"/>
    <property type="evidence" value="ECO:0007669"/>
    <property type="project" value="InterPro"/>
</dbReference>
<feature type="region of interest" description="Disordered" evidence="11">
    <location>
        <begin position="694"/>
        <end position="753"/>
    </location>
</feature>
<keyword evidence="17" id="KW-1185">Reference proteome</keyword>
<keyword evidence="6 12" id="KW-0732">Signal</keyword>
<dbReference type="Proteomes" id="UP000193427">
    <property type="component" value="Chromosome"/>
</dbReference>
<feature type="compositionally biased region" description="Gly residues" evidence="11">
    <location>
        <begin position="323"/>
        <end position="334"/>
    </location>
</feature>
<evidence type="ECO:0000313" key="17">
    <source>
        <dbReference type="Proteomes" id="UP000193427"/>
    </source>
</evidence>
<dbReference type="Pfam" id="PF21305">
    <property type="entry name" value="type_II_gspD_N0"/>
    <property type="match status" value="1"/>
</dbReference>
<dbReference type="Pfam" id="PF03958">
    <property type="entry name" value="Secretin_N"/>
    <property type="match status" value="3"/>
</dbReference>
<keyword evidence="5" id="KW-0812">Transmembrane</keyword>
<keyword evidence="4" id="KW-1134">Transmembrane beta strand</keyword>
<dbReference type="InterPro" id="IPR013356">
    <property type="entry name" value="T2SS_GspD"/>
</dbReference>
<evidence type="ECO:0000256" key="2">
    <source>
        <dbReference type="ARBA" id="ARBA00006980"/>
    </source>
</evidence>
<dbReference type="InterPro" id="IPR050810">
    <property type="entry name" value="Bact_Secretion_Sys_Channel"/>
</dbReference>
<evidence type="ECO:0000259" key="14">
    <source>
        <dbReference type="Pfam" id="PF03958"/>
    </source>
</evidence>
<evidence type="ECO:0000256" key="12">
    <source>
        <dbReference type="SAM" id="SignalP"/>
    </source>
</evidence>
<evidence type="ECO:0000256" key="6">
    <source>
        <dbReference type="ARBA" id="ARBA00022729"/>
    </source>
</evidence>
<feature type="compositionally biased region" description="Polar residues" evidence="11">
    <location>
        <begin position="343"/>
        <end position="361"/>
    </location>
</feature>
<feature type="chain" id="PRO_5043456012" evidence="12">
    <location>
        <begin position="35"/>
        <end position="753"/>
    </location>
</feature>
<dbReference type="AlphaFoldDB" id="A0A1W6L5H9"/>
<dbReference type="GO" id="GO:0015627">
    <property type="term" value="C:type II protein secretion system complex"/>
    <property type="evidence" value="ECO:0007669"/>
    <property type="project" value="InterPro"/>
</dbReference>
<feature type="signal peptide" evidence="12">
    <location>
        <begin position="1"/>
        <end position="34"/>
    </location>
</feature>
<feature type="domain" description="Type II/III secretion system secretin-like" evidence="13">
    <location>
        <begin position="505"/>
        <end position="668"/>
    </location>
</feature>
<dbReference type="InterPro" id="IPR049371">
    <property type="entry name" value="GspD-like_N0"/>
</dbReference>
<evidence type="ECO:0000313" key="16">
    <source>
        <dbReference type="EMBL" id="ARN19430.1"/>
    </source>
</evidence>
<organism evidence="16 17">
    <name type="scientific">Piscinibacter gummiphilus</name>
    <dbReference type="NCBI Taxonomy" id="946333"/>
    <lineage>
        <taxon>Bacteria</taxon>
        <taxon>Pseudomonadati</taxon>
        <taxon>Pseudomonadota</taxon>
        <taxon>Betaproteobacteria</taxon>
        <taxon>Burkholderiales</taxon>
        <taxon>Sphaerotilaceae</taxon>
        <taxon>Piscinibacter</taxon>
    </lineage>
</organism>
<evidence type="ECO:0000259" key="13">
    <source>
        <dbReference type="Pfam" id="PF00263"/>
    </source>
</evidence>
<dbReference type="EMBL" id="CP015118">
    <property type="protein sequence ID" value="ARN19430.1"/>
    <property type="molecule type" value="Genomic_DNA"/>
</dbReference>
<keyword evidence="3 10" id="KW-0813">Transport</keyword>
<dbReference type="NCBIfam" id="TIGR02517">
    <property type="entry name" value="type_II_gspD"/>
    <property type="match status" value="1"/>
</dbReference>
<feature type="region of interest" description="Disordered" evidence="11">
    <location>
        <begin position="322"/>
        <end position="361"/>
    </location>
</feature>
<evidence type="ECO:0000256" key="1">
    <source>
        <dbReference type="ARBA" id="ARBA00004442"/>
    </source>
</evidence>
<evidence type="ECO:0000256" key="4">
    <source>
        <dbReference type="ARBA" id="ARBA00022452"/>
    </source>
</evidence>
<evidence type="ECO:0000256" key="9">
    <source>
        <dbReference type="ARBA" id="ARBA00023237"/>
    </source>
</evidence>
<name>A0A1W6L5H9_9BURK</name>
<dbReference type="PRINTS" id="PR00811">
    <property type="entry name" value="BCTERIALGSPD"/>
</dbReference>
<dbReference type="OrthoDB" id="9775455at2"/>
<dbReference type="InterPro" id="IPR005644">
    <property type="entry name" value="NolW-like"/>
</dbReference>
<evidence type="ECO:0000256" key="5">
    <source>
        <dbReference type="ARBA" id="ARBA00022692"/>
    </source>
</evidence>
<dbReference type="GO" id="GO:0009279">
    <property type="term" value="C:cell outer membrane"/>
    <property type="evidence" value="ECO:0007669"/>
    <property type="project" value="UniProtKB-SubCell"/>
</dbReference>
<dbReference type="InterPro" id="IPR038591">
    <property type="entry name" value="NolW-like_sf"/>
</dbReference>
<reference evidence="16 17" key="1">
    <citation type="submission" date="2016-04" db="EMBL/GenBank/DDBJ databases">
        <title>Complete genome sequence of natural rubber-degrading, novel Gram-negative bacterium, Rhizobacter gummiphilus strain NS21.</title>
        <authorList>
            <person name="Tabata M."/>
            <person name="Kasai D."/>
            <person name="Fukuda M."/>
        </authorList>
    </citation>
    <scope>NUCLEOTIDE SEQUENCE [LARGE SCALE GENOMIC DNA]</scope>
    <source>
        <strain evidence="16 17">NS21</strain>
    </source>
</reference>
<comment type="subcellular location">
    <subcellularLocation>
        <location evidence="1 10">Cell outer membrane</location>
    </subcellularLocation>
</comment>
<feature type="domain" description="NolW-like" evidence="14">
    <location>
        <begin position="298"/>
        <end position="411"/>
    </location>
</feature>
<evidence type="ECO:0000256" key="8">
    <source>
        <dbReference type="ARBA" id="ARBA00023136"/>
    </source>
</evidence>